<sequence length="608" mass="67871">GTRNPKMSCLIWNVFPISPTSEVQSRSNYLSPTQELIIRPSAEEPQRNTRLGWIQGKQVTVLGSPVPVNVFLGVPFAAPPLGPLRFTNPQPASPWDNLVFSSPSPRCLQSSEWLCLDQHMLKVHYPNIGTSEDCLYLNIYAPAHADAGSKLPIRLPILMWFPRGAFKTGSASIFDGSTLAAYEDVLVVVVQHQLGIFGFFTTWDQHAPGNWAFNDQVTALSWVQKNIEFFGGDSSSVTIFGESAGAISVSSLILSPMAEGLFHKAVMESGVAIIPYLKAHDYEKSEDLQVVTHFCGNDASDSEDLLRCLRTKSSKELLTLSQVRTEGAVLEGDLPFEWRDEQILRLSFKAIPSNTGVNNHECGFLLPMNKAPEILSGSKSLTLHLIQNILLSNHIPPQYLYLVANEYFHDKHSLTEIGDSLLDLLGDVFFVFPPAPCSTLPACLTFPDLCSDAGAPVYFYEFQHRPQCFEDTKPAFVKADHADEVRFVFGGAFLKGDIVMFEGATEEEKLLRQKMMKYWATFAGTGNPNGDDLPLWPTYNLTEQYLQPDLNMSLRQRLKEPRVEFWTSTIPLILSASDTLWSPLSSLIFLSLLQPFFFSCVPWEVIFL</sequence>
<evidence type="ECO:0000259" key="4">
    <source>
        <dbReference type="Pfam" id="PF00135"/>
    </source>
</evidence>
<proteinExistence type="inferred from homology"/>
<dbReference type="GO" id="GO:0016787">
    <property type="term" value="F:hydrolase activity"/>
    <property type="evidence" value="ECO:0007669"/>
    <property type="project" value="UniProtKB-KW"/>
</dbReference>
<dbReference type="Bgee" id="ENSCATG00000020328">
    <property type="expression patterns" value="Expressed in adult mammalian kidney"/>
</dbReference>
<dbReference type="InterPro" id="IPR050309">
    <property type="entry name" value="Type-B_Carboxylest/Lipase"/>
</dbReference>
<evidence type="ECO:0000256" key="3">
    <source>
        <dbReference type="RuleBase" id="RU361235"/>
    </source>
</evidence>
<accession>A0A2K5L1I0</accession>
<dbReference type="STRING" id="9531.ENSCATP00000006804"/>
<comment type="similarity">
    <text evidence="1 3">Belongs to the type-B carboxylesterase/lipase family.</text>
</comment>
<dbReference type="InterPro" id="IPR019819">
    <property type="entry name" value="Carboxylesterase_B_CS"/>
</dbReference>
<feature type="domain" description="Carboxylesterase type B" evidence="4">
    <location>
        <begin position="44"/>
        <end position="566"/>
    </location>
</feature>
<evidence type="ECO:0000313" key="5">
    <source>
        <dbReference type="Ensembl" id="ENSCATP00000006804.1"/>
    </source>
</evidence>
<protein>
    <recommendedName>
        <fullName evidence="3">Carboxylic ester hydrolase</fullName>
        <ecNumber evidence="3">3.1.1.-</ecNumber>
    </recommendedName>
</protein>
<dbReference type="InterPro" id="IPR029058">
    <property type="entry name" value="AB_hydrolase_fold"/>
</dbReference>
<dbReference type="Pfam" id="PF00135">
    <property type="entry name" value="COesterase"/>
    <property type="match status" value="1"/>
</dbReference>
<keyword evidence="6" id="KW-1185">Reference proteome</keyword>
<dbReference type="InterPro" id="IPR019826">
    <property type="entry name" value="Carboxylesterase_B_AS"/>
</dbReference>
<dbReference type="ESTHER" id="cerat-a0a2k5l1i0">
    <property type="family name" value="Carb_B_Chordata"/>
</dbReference>
<organism evidence="5 6">
    <name type="scientific">Cercocebus atys</name>
    <name type="common">Sooty mangabey</name>
    <name type="synonym">Cercocebus torquatus atys</name>
    <dbReference type="NCBI Taxonomy" id="9531"/>
    <lineage>
        <taxon>Eukaryota</taxon>
        <taxon>Metazoa</taxon>
        <taxon>Chordata</taxon>
        <taxon>Craniata</taxon>
        <taxon>Vertebrata</taxon>
        <taxon>Euteleostomi</taxon>
        <taxon>Mammalia</taxon>
        <taxon>Eutheria</taxon>
        <taxon>Euarchontoglires</taxon>
        <taxon>Primates</taxon>
        <taxon>Haplorrhini</taxon>
        <taxon>Catarrhini</taxon>
        <taxon>Cercopithecidae</taxon>
        <taxon>Cercopithecinae</taxon>
        <taxon>Cercocebus</taxon>
    </lineage>
</organism>
<dbReference type="PANTHER" id="PTHR11559">
    <property type="entry name" value="CARBOXYLESTERASE"/>
    <property type="match status" value="1"/>
</dbReference>
<reference evidence="5" key="2">
    <citation type="submission" date="2025-09" db="UniProtKB">
        <authorList>
            <consortium name="Ensembl"/>
        </authorList>
    </citation>
    <scope>IDENTIFICATION</scope>
</reference>
<dbReference type="PROSITE" id="PS00941">
    <property type="entry name" value="CARBOXYLESTERASE_B_2"/>
    <property type="match status" value="1"/>
</dbReference>
<reference evidence="5" key="1">
    <citation type="submission" date="2025-08" db="UniProtKB">
        <authorList>
            <consortium name="Ensembl"/>
        </authorList>
    </citation>
    <scope>IDENTIFICATION</scope>
</reference>
<dbReference type="Gene3D" id="3.40.50.1820">
    <property type="entry name" value="alpha/beta hydrolase"/>
    <property type="match status" value="1"/>
</dbReference>
<dbReference type="PROSITE" id="PS00122">
    <property type="entry name" value="CARBOXYLESTERASE_B_1"/>
    <property type="match status" value="1"/>
</dbReference>
<evidence type="ECO:0000313" key="6">
    <source>
        <dbReference type="Proteomes" id="UP000233060"/>
    </source>
</evidence>
<dbReference type="Proteomes" id="UP000233060">
    <property type="component" value="Unassembled WGS sequence"/>
</dbReference>
<dbReference type="AlphaFoldDB" id="A0A2K5L1I0"/>
<name>A0A2K5L1I0_CERAT</name>
<keyword evidence="2 3" id="KW-0378">Hydrolase</keyword>
<evidence type="ECO:0000256" key="2">
    <source>
        <dbReference type="ARBA" id="ARBA00022801"/>
    </source>
</evidence>
<dbReference type="InterPro" id="IPR002018">
    <property type="entry name" value="CarbesteraseB"/>
</dbReference>
<evidence type="ECO:0000256" key="1">
    <source>
        <dbReference type="ARBA" id="ARBA00005964"/>
    </source>
</evidence>
<dbReference type="SUPFAM" id="SSF53474">
    <property type="entry name" value="alpha/beta-Hydrolases"/>
    <property type="match status" value="1"/>
</dbReference>
<dbReference type="EC" id="3.1.1.-" evidence="3"/>
<dbReference type="GeneTree" id="ENSGT00940000161596"/>
<dbReference type="Ensembl" id="ENSCATT00000024153.1">
    <property type="protein sequence ID" value="ENSCATP00000006804.1"/>
    <property type="gene ID" value="ENSCATG00000020328.1"/>
</dbReference>